<dbReference type="Proteomes" id="UP001501169">
    <property type="component" value="Unassembled WGS sequence"/>
</dbReference>
<accession>A0ABP3NG86</accession>
<comment type="caution">
    <text evidence="1">The sequence shown here is derived from an EMBL/GenBank/DDBJ whole genome shotgun (WGS) entry which is preliminary data.</text>
</comment>
<evidence type="ECO:0000313" key="2">
    <source>
        <dbReference type="Proteomes" id="UP001501169"/>
    </source>
</evidence>
<name>A0ABP3NG86_9GAMM</name>
<reference evidence="2" key="1">
    <citation type="journal article" date="2019" name="Int. J. Syst. Evol. Microbiol.">
        <title>The Global Catalogue of Microorganisms (GCM) 10K type strain sequencing project: providing services to taxonomists for standard genome sequencing and annotation.</title>
        <authorList>
            <consortium name="The Broad Institute Genomics Platform"/>
            <consortium name="The Broad Institute Genome Sequencing Center for Infectious Disease"/>
            <person name="Wu L."/>
            <person name="Ma J."/>
        </authorList>
    </citation>
    <scope>NUCLEOTIDE SEQUENCE [LARGE SCALE GENOMIC DNA]</scope>
    <source>
        <strain evidence="2">JCM 14331</strain>
    </source>
</reference>
<evidence type="ECO:0000313" key="1">
    <source>
        <dbReference type="EMBL" id="GAA0541430.1"/>
    </source>
</evidence>
<dbReference type="EMBL" id="BAAAEO010000001">
    <property type="protein sequence ID" value="GAA0541430.1"/>
    <property type="molecule type" value="Genomic_DNA"/>
</dbReference>
<gene>
    <name evidence="1" type="ORF">GCM10009098_06290</name>
</gene>
<sequence length="179" mass="20377">MKACKLQTIKLLGTKHMITDIGEYIVGGCLQLLEGCDFVDYNVRVPGGGLDGLGELDVIGLNFKTQTAFICEVTTHIRGLLYINNKETVTRIIKKHERQKAYALKYLSNFENKKFQFWSPVVPVGYITKNLGEVSSLELIINGEYKQRISKLRELAGNTTHDARNPVFRMLQIFEHLRD</sequence>
<proteinExistence type="predicted"/>
<protein>
    <submittedName>
        <fullName evidence="1">Uncharacterized protein</fullName>
    </submittedName>
</protein>
<keyword evidence="2" id="KW-1185">Reference proteome</keyword>
<organism evidence="1 2">
    <name type="scientific">Rheinheimera aquimaris</name>
    <dbReference type="NCBI Taxonomy" id="412437"/>
    <lineage>
        <taxon>Bacteria</taxon>
        <taxon>Pseudomonadati</taxon>
        <taxon>Pseudomonadota</taxon>
        <taxon>Gammaproteobacteria</taxon>
        <taxon>Chromatiales</taxon>
        <taxon>Chromatiaceae</taxon>
        <taxon>Rheinheimera</taxon>
    </lineage>
</organism>